<evidence type="ECO:0000313" key="2">
    <source>
        <dbReference type="EMBL" id="GBN15078.1"/>
    </source>
</evidence>
<dbReference type="Proteomes" id="UP000499080">
    <property type="component" value="Unassembled WGS sequence"/>
</dbReference>
<reference evidence="2 3" key="1">
    <citation type="journal article" date="2019" name="Sci. Rep.">
        <title>Orb-weaving spider Araneus ventricosus genome elucidates the spidroin gene catalogue.</title>
        <authorList>
            <person name="Kono N."/>
            <person name="Nakamura H."/>
            <person name="Ohtoshi R."/>
            <person name="Moran D.A.P."/>
            <person name="Shinohara A."/>
            <person name="Yoshida Y."/>
            <person name="Fujiwara M."/>
            <person name="Mori M."/>
            <person name="Tomita M."/>
            <person name="Arakawa K."/>
        </authorList>
    </citation>
    <scope>NUCLEOTIDE SEQUENCE [LARGE SCALE GENOMIC DNA]</scope>
</reference>
<gene>
    <name evidence="2" type="ORF">AVEN_45604_1</name>
</gene>
<protein>
    <submittedName>
        <fullName evidence="2">Uncharacterized protein</fullName>
    </submittedName>
</protein>
<feature type="non-terminal residue" evidence="2">
    <location>
        <position position="75"/>
    </location>
</feature>
<accession>A0A4Y2LK15</accession>
<comment type="caution">
    <text evidence="2">The sequence shown here is derived from an EMBL/GenBank/DDBJ whole genome shotgun (WGS) entry which is preliminary data.</text>
</comment>
<dbReference type="EMBL" id="BGPR01277508">
    <property type="protein sequence ID" value="GBN15078.1"/>
    <property type="molecule type" value="Genomic_DNA"/>
</dbReference>
<dbReference type="OrthoDB" id="6423981at2759"/>
<dbReference type="AlphaFoldDB" id="A0A4Y2LK15"/>
<evidence type="ECO:0000313" key="3">
    <source>
        <dbReference type="Proteomes" id="UP000499080"/>
    </source>
</evidence>
<proteinExistence type="predicted"/>
<keyword evidence="3" id="KW-1185">Reference proteome</keyword>
<name>A0A4Y2LK15_ARAVE</name>
<sequence length="75" mass="8598">MKFIRQVVCSEKARPGTFPSWGRKKRSVSTEPKTDEAKPLSNDTDVVEEEEPEEVHELLKVYLSRSDIPPEEITP</sequence>
<evidence type="ECO:0000256" key="1">
    <source>
        <dbReference type="SAM" id="MobiDB-lite"/>
    </source>
</evidence>
<organism evidence="2 3">
    <name type="scientific">Araneus ventricosus</name>
    <name type="common">Orbweaver spider</name>
    <name type="synonym">Epeira ventricosa</name>
    <dbReference type="NCBI Taxonomy" id="182803"/>
    <lineage>
        <taxon>Eukaryota</taxon>
        <taxon>Metazoa</taxon>
        <taxon>Ecdysozoa</taxon>
        <taxon>Arthropoda</taxon>
        <taxon>Chelicerata</taxon>
        <taxon>Arachnida</taxon>
        <taxon>Araneae</taxon>
        <taxon>Araneomorphae</taxon>
        <taxon>Entelegynae</taxon>
        <taxon>Araneoidea</taxon>
        <taxon>Araneidae</taxon>
        <taxon>Araneus</taxon>
    </lineage>
</organism>
<feature type="region of interest" description="Disordered" evidence="1">
    <location>
        <begin position="15"/>
        <end position="53"/>
    </location>
</feature>